<evidence type="ECO:0000256" key="1">
    <source>
        <dbReference type="SAM" id="MobiDB-lite"/>
    </source>
</evidence>
<name>A0A9D4BNG9_DREPO</name>
<protein>
    <submittedName>
        <fullName evidence="2">Uncharacterized protein</fullName>
    </submittedName>
</protein>
<dbReference type="AlphaFoldDB" id="A0A9D4BNG9"/>
<gene>
    <name evidence="2" type="ORF">DPMN_069880</name>
</gene>
<comment type="caution">
    <text evidence="2">The sequence shown here is derived from an EMBL/GenBank/DDBJ whole genome shotgun (WGS) entry which is preliminary data.</text>
</comment>
<dbReference type="EMBL" id="JAIWYP010000014">
    <property type="protein sequence ID" value="KAH3710401.1"/>
    <property type="molecule type" value="Genomic_DNA"/>
</dbReference>
<feature type="region of interest" description="Disordered" evidence="1">
    <location>
        <begin position="1"/>
        <end position="21"/>
    </location>
</feature>
<proteinExistence type="predicted"/>
<dbReference type="Proteomes" id="UP000828390">
    <property type="component" value="Unassembled WGS sequence"/>
</dbReference>
<evidence type="ECO:0000313" key="3">
    <source>
        <dbReference type="Proteomes" id="UP000828390"/>
    </source>
</evidence>
<reference evidence="2" key="2">
    <citation type="submission" date="2020-11" db="EMBL/GenBank/DDBJ databases">
        <authorList>
            <person name="McCartney M.A."/>
            <person name="Auch B."/>
            <person name="Kono T."/>
            <person name="Mallez S."/>
            <person name="Becker A."/>
            <person name="Gohl D.M."/>
            <person name="Silverstein K.A.T."/>
            <person name="Koren S."/>
            <person name="Bechman K.B."/>
            <person name="Herman A."/>
            <person name="Abrahante J.E."/>
            <person name="Garbe J."/>
        </authorList>
    </citation>
    <scope>NUCLEOTIDE SEQUENCE</scope>
    <source>
        <strain evidence="2">Duluth1</strain>
        <tissue evidence="2">Whole animal</tissue>
    </source>
</reference>
<keyword evidence="3" id="KW-1185">Reference proteome</keyword>
<organism evidence="2 3">
    <name type="scientific">Dreissena polymorpha</name>
    <name type="common">Zebra mussel</name>
    <name type="synonym">Mytilus polymorpha</name>
    <dbReference type="NCBI Taxonomy" id="45954"/>
    <lineage>
        <taxon>Eukaryota</taxon>
        <taxon>Metazoa</taxon>
        <taxon>Spiralia</taxon>
        <taxon>Lophotrochozoa</taxon>
        <taxon>Mollusca</taxon>
        <taxon>Bivalvia</taxon>
        <taxon>Autobranchia</taxon>
        <taxon>Heteroconchia</taxon>
        <taxon>Euheterodonta</taxon>
        <taxon>Imparidentia</taxon>
        <taxon>Neoheterodontei</taxon>
        <taxon>Myida</taxon>
        <taxon>Dreissenoidea</taxon>
        <taxon>Dreissenidae</taxon>
        <taxon>Dreissena</taxon>
    </lineage>
</organism>
<reference evidence="2" key="1">
    <citation type="journal article" date="2019" name="bioRxiv">
        <title>The Genome of the Zebra Mussel, Dreissena polymorpha: A Resource for Invasive Species Research.</title>
        <authorList>
            <person name="McCartney M.A."/>
            <person name="Auch B."/>
            <person name="Kono T."/>
            <person name="Mallez S."/>
            <person name="Zhang Y."/>
            <person name="Obille A."/>
            <person name="Becker A."/>
            <person name="Abrahante J.E."/>
            <person name="Garbe J."/>
            <person name="Badalamenti J.P."/>
            <person name="Herman A."/>
            <person name="Mangelson H."/>
            <person name="Liachko I."/>
            <person name="Sullivan S."/>
            <person name="Sone E.D."/>
            <person name="Koren S."/>
            <person name="Silverstein K.A.T."/>
            <person name="Beckman K.B."/>
            <person name="Gohl D.M."/>
        </authorList>
    </citation>
    <scope>NUCLEOTIDE SEQUENCE</scope>
    <source>
        <strain evidence="2">Duluth1</strain>
        <tissue evidence="2">Whole animal</tissue>
    </source>
</reference>
<evidence type="ECO:0000313" key="2">
    <source>
        <dbReference type="EMBL" id="KAH3710401.1"/>
    </source>
</evidence>
<sequence>MMPVGLPKDGSNNSGGAFCSIPRDSQFSPWQGRIPPPPWPPVNVDLFFSAIKTCLRTSWDLTAEFEANVLINYTRSSPGVLHPTVFLAAGGAIQEKPC</sequence>
<accession>A0A9D4BNG9</accession>